<proteinExistence type="predicted"/>
<dbReference type="Gene3D" id="3.20.20.140">
    <property type="entry name" value="Metal-dependent hydrolases"/>
    <property type="match status" value="1"/>
</dbReference>
<dbReference type="EMBL" id="FSQZ01000001">
    <property type="protein sequence ID" value="SIN62084.1"/>
    <property type="molecule type" value="Genomic_DNA"/>
</dbReference>
<accession>A0ABY1JAH0</accession>
<dbReference type="Pfam" id="PF01244">
    <property type="entry name" value="Peptidase_M19"/>
    <property type="match status" value="1"/>
</dbReference>
<sequence length="346" mass="39138">MTVNREHIEMARALHEKHFVSDAHFDLLPLIWDRRQRGETKVMENRYIPAFRQGGVNLIVSSLFVSNEYLPEMALRRALDYIGVLHEEIEESPGLFSLCRSVKEIKEANSAGMVAIMLSFEGVEPIGNDLNLLRIFYELGVRGVGIAWSRRNYAADGCHFEAREEGQRGGITDFGVKLIREAEKLGMYIDVSHLNDEGLSDVLKFYDKPVIASHSNCRNLARSMRNLTDEQILQIAQRGGLMGMNSCSEFVKDAKEKIGAADLADHIEHIYKITGSFEHVCYGFDFCDEFRELSPSPKESPNYDCIKGHARSFELTAELIARGVKEEDIAKIIGGNFLRFLERTIG</sequence>
<keyword evidence="2" id="KW-1185">Reference proteome</keyword>
<dbReference type="RefSeq" id="WP_074198939.1">
    <property type="nucleotide sequence ID" value="NZ_FSQZ01000001.1"/>
</dbReference>
<evidence type="ECO:0000313" key="1">
    <source>
        <dbReference type="EMBL" id="SIN62084.1"/>
    </source>
</evidence>
<gene>
    <name evidence="1" type="ORF">SAMN05444368_0081</name>
</gene>
<dbReference type="SUPFAM" id="SSF51556">
    <property type="entry name" value="Metallo-dependent hydrolases"/>
    <property type="match status" value="1"/>
</dbReference>
<dbReference type="PROSITE" id="PS51365">
    <property type="entry name" value="RENAL_DIPEPTIDASE_2"/>
    <property type="match status" value="1"/>
</dbReference>
<dbReference type="PANTHER" id="PTHR10443:SF12">
    <property type="entry name" value="DIPEPTIDASE"/>
    <property type="match status" value="1"/>
</dbReference>
<dbReference type="Proteomes" id="UP000185093">
    <property type="component" value="Unassembled WGS sequence"/>
</dbReference>
<dbReference type="InterPro" id="IPR008257">
    <property type="entry name" value="Pept_M19"/>
</dbReference>
<comment type="caution">
    <text evidence="1">The sequence shown here is derived from an EMBL/GenBank/DDBJ whole genome shotgun (WGS) entry which is preliminary data.</text>
</comment>
<evidence type="ECO:0000313" key="2">
    <source>
        <dbReference type="Proteomes" id="UP000185093"/>
    </source>
</evidence>
<dbReference type="InterPro" id="IPR032466">
    <property type="entry name" value="Metal_Hydrolase"/>
</dbReference>
<reference evidence="1 2" key="1">
    <citation type="submission" date="2016-11" db="EMBL/GenBank/DDBJ databases">
        <authorList>
            <person name="Varghese N."/>
            <person name="Submissions S."/>
        </authorList>
    </citation>
    <scope>NUCLEOTIDE SEQUENCE [LARGE SCALE GENOMIC DNA]</scope>
    <source>
        <strain evidence="1 2">DSM 20664</strain>
    </source>
</reference>
<name>A0ABY1JAH0_9BACT</name>
<dbReference type="PANTHER" id="PTHR10443">
    <property type="entry name" value="MICROSOMAL DIPEPTIDASE"/>
    <property type="match status" value="1"/>
</dbReference>
<organism evidence="1 2">
    <name type="scientific">Acetomicrobium flavidum</name>
    <dbReference type="NCBI Taxonomy" id="49896"/>
    <lineage>
        <taxon>Bacteria</taxon>
        <taxon>Thermotogati</taxon>
        <taxon>Synergistota</taxon>
        <taxon>Synergistia</taxon>
        <taxon>Synergistales</taxon>
        <taxon>Acetomicrobiaceae</taxon>
        <taxon>Acetomicrobium</taxon>
    </lineage>
</organism>
<protein>
    <submittedName>
        <fullName evidence="1">Membrane dipeptidase</fullName>
    </submittedName>
</protein>